<evidence type="ECO:0000256" key="1">
    <source>
        <dbReference type="SAM" id="Phobius"/>
    </source>
</evidence>
<dbReference type="KEGG" id="hlo:J0X27_15525"/>
<feature type="transmembrane region" description="Helical" evidence="1">
    <location>
        <begin position="29"/>
        <end position="51"/>
    </location>
</feature>
<gene>
    <name evidence="2" type="ORF">J0X27_15525</name>
</gene>
<keyword evidence="3" id="KW-1185">Reference proteome</keyword>
<dbReference type="RefSeq" id="WP_207270051.1">
    <property type="nucleotide sequence ID" value="NZ_CP071463.1"/>
</dbReference>
<keyword evidence="1" id="KW-0812">Transmembrane</keyword>
<name>A0A8A2U814_9EURY</name>
<accession>A0A8A2U814</accession>
<dbReference type="AlphaFoldDB" id="A0A8A2U814"/>
<dbReference type="GeneID" id="63185183"/>
<protein>
    <submittedName>
        <fullName evidence="2">Uncharacterized protein</fullName>
    </submittedName>
</protein>
<proteinExistence type="predicted"/>
<dbReference type="Proteomes" id="UP000663191">
    <property type="component" value="Chromosome"/>
</dbReference>
<keyword evidence="1" id="KW-1133">Transmembrane helix</keyword>
<dbReference type="OrthoDB" id="199880at2157"/>
<organism evidence="2 3">
    <name type="scientific">Natrinema longum</name>
    <dbReference type="NCBI Taxonomy" id="370324"/>
    <lineage>
        <taxon>Archaea</taxon>
        <taxon>Methanobacteriati</taxon>
        <taxon>Methanobacteriota</taxon>
        <taxon>Stenosarchaea group</taxon>
        <taxon>Halobacteria</taxon>
        <taxon>Halobacteriales</taxon>
        <taxon>Natrialbaceae</taxon>
        <taxon>Natrinema</taxon>
    </lineage>
</organism>
<dbReference type="EMBL" id="CP071463">
    <property type="protein sequence ID" value="QSW84840.1"/>
    <property type="molecule type" value="Genomic_DNA"/>
</dbReference>
<keyword evidence="1" id="KW-0472">Membrane</keyword>
<reference evidence="2 3" key="1">
    <citation type="journal article" date="2006" name="Int. J. Syst. Evol. Microbiol.">
        <title>Haloterrigena longa sp. nov. and Haloterrigena limicola sp. nov., extremely halophilic archaea isolated from a salt lake.</title>
        <authorList>
            <person name="Cui H.L."/>
            <person name="Tohty D."/>
            <person name="Zhou P.J."/>
            <person name="Liu S.J."/>
        </authorList>
    </citation>
    <scope>NUCLEOTIDE SEQUENCE [LARGE SCALE GENOMIC DNA]</scope>
    <source>
        <strain evidence="2 3">ABH32</strain>
    </source>
</reference>
<evidence type="ECO:0000313" key="3">
    <source>
        <dbReference type="Proteomes" id="UP000663191"/>
    </source>
</evidence>
<sequence length="52" mass="5361">MAQAIYLPTKAASTTAAAVRKTLRIALPLGLAVAITGVGLFVFFQLVTALLS</sequence>
<evidence type="ECO:0000313" key="2">
    <source>
        <dbReference type="EMBL" id="QSW84840.1"/>
    </source>
</evidence>